<dbReference type="Gene3D" id="3.30.530.20">
    <property type="match status" value="1"/>
</dbReference>
<keyword evidence="2" id="KW-1185">Reference proteome</keyword>
<name>A0ABS3E3F2_9GAMM</name>
<evidence type="ECO:0000313" key="2">
    <source>
        <dbReference type="Proteomes" id="UP000664293"/>
    </source>
</evidence>
<gene>
    <name evidence="1" type="ORF">JF535_03075</name>
</gene>
<dbReference type="SUPFAM" id="SSF55961">
    <property type="entry name" value="Bet v1-like"/>
    <property type="match status" value="1"/>
</dbReference>
<sequence length="145" mass="16191">MFDIHVERIIDKDINTVFEILADHAAYARFRGVDGAKLLEPGHTEKNGEGALRHLDLGAIKFAERITCFERPYRLDYKIEKSSPLPFNHEIGSVTLSEVEGGTKVTWISRGSINIPVLGKLFLGPLFERKGRQGFGSLLKQIAAL</sequence>
<dbReference type="InterPro" id="IPR023393">
    <property type="entry name" value="START-like_dom_sf"/>
</dbReference>
<proteinExistence type="predicted"/>
<reference evidence="1 2" key="1">
    <citation type="submission" date="2020-12" db="EMBL/GenBank/DDBJ databases">
        <title>Oil enriched cultivation method for isolating marine PHA-producing bacteria.</title>
        <authorList>
            <person name="Zheng W."/>
            <person name="Yu S."/>
            <person name="Huang Y."/>
        </authorList>
    </citation>
    <scope>NUCLEOTIDE SEQUENCE [LARGE SCALE GENOMIC DNA]</scope>
    <source>
        <strain evidence="1 2">SN0-2</strain>
    </source>
</reference>
<dbReference type="EMBL" id="JAEKJR010000001">
    <property type="protein sequence ID" value="MBN8429828.1"/>
    <property type="molecule type" value="Genomic_DNA"/>
</dbReference>
<accession>A0ABS3E3F2</accession>
<dbReference type="InterPro" id="IPR019587">
    <property type="entry name" value="Polyketide_cyclase/dehydratase"/>
</dbReference>
<dbReference type="Pfam" id="PF10604">
    <property type="entry name" value="Polyketide_cyc2"/>
    <property type="match status" value="1"/>
</dbReference>
<organism evidence="1 2">
    <name type="scientific">Microbulbifer salipaludis</name>
    <dbReference type="NCBI Taxonomy" id="187980"/>
    <lineage>
        <taxon>Bacteria</taxon>
        <taxon>Pseudomonadati</taxon>
        <taxon>Pseudomonadota</taxon>
        <taxon>Gammaproteobacteria</taxon>
        <taxon>Cellvibrionales</taxon>
        <taxon>Microbulbiferaceae</taxon>
        <taxon>Microbulbifer</taxon>
    </lineage>
</organism>
<dbReference type="Proteomes" id="UP000664293">
    <property type="component" value="Unassembled WGS sequence"/>
</dbReference>
<dbReference type="RefSeq" id="WP_206998942.1">
    <property type="nucleotide sequence ID" value="NZ_JAEKJR010000001.1"/>
</dbReference>
<evidence type="ECO:0000313" key="1">
    <source>
        <dbReference type="EMBL" id="MBN8429828.1"/>
    </source>
</evidence>
<comment type="caution">
    <text evidence="1">The sequence shown here is derived from an EMBL/GenBank/DDBJ whole genome shotgun (WGS) entry which is preliminary data.</text>
</comment>
<protein>
    <submittedName>
        <fullName evidence="1">SRPBCC family protein</fullName>
    </submittedName>
</protein>
<dbReference type="CDD" id="cd07821">
    <property type="entry name" value="PYR_PYL_RCAR_like"/>
    <property type="match status" value="1"/>
</dbReference>